<evidence type="ECO:0000313" key="3">
    <source>
        <dbReference type="Proteomes" id="UP000000467"/>
    </source>
</evidence>
<proteinExistence type="predicted"/>
<evidence type="ECO:0000256" key="1">
    <source>
        <dbReference type="SAM" id="MobiDB-lite"/>
    </source>
</evidence>
<sequence length="157" mass="17158">MERFLPNDGVPGGIAMELRNCPECGKLFAFLSRNLCPECAALEDEYVKRIQEYLDGPGGATIKEISDATEVPEEKIISLLREGRLIVRGKACLLECERCGKPIDSGRYCASCRAILANSLKGSSAVSPKPMAGEEERPQGWKKARMHTAGLSRASDR</sequence>
<dbReference type="STRING" id="1089553.Tph_c05640"/>
<dbReference type="RefSeq" id="WP_015049720.1">
    <property type="nucleotide sequence ID" value="NC_018870.1"/>
</dbReference>
<dbReference type="HOGENOM" id="CLU_137779_0_1_9"/>
<name>K4LFH0_THEPS</name>
<organism evidence="2 3">
    <name type="scientific">Thermacetogenium phaeum (strain ATCC BAA-254 / DSM 26808 / PB)</name>
    <dbReference type="NCBI Taxonomy" id="1089553"/>
    <lineage>
        <taxon>Bacteria</taxon>
        <taxon>Bacillati</taxon>
        <taxon>Bacillota</taxon>
        <taxon>Clostridia</taxon>
        <taxon>Thermoanaerobacterales</taxon>
        <taxon>Thermoanaerobacteraceae</taxon>
        <taxon>Thermacetogenium</taxon>
    </lineage>
</organism>
<dbReference type="EMBL" id="CP003732">
    <property type="protein sequence ID" value="AFV10802.1"/>
    <property type="molecule type" value="Genomic_DNA"/>
</dbReference>
<protein>
    <submittedName>
        <fullName evidence="2">Flagellar protein YvyF</fullName>
    </submittedName>
</protein>
<dbReference type="Proteomes" id="UP000000467">
    <property type="component" value="Chromosome"/>
</dbReference>
<keyword evidence="3" id="KW-1185">Reference proteome</keyword>
<dbReference type="eggNOG" id="ENOG5032TKA">
    <property type="taxonomic scope" value="Bacteria"/>
</dbReference>
<dbReference type="OrthoDB" id="1739831at2"/>
<evidence type="ECO:0000313" key="2">
    <source>
        <dbReference type="EMBL" id="AFV10802.1"/>
    </source>
</evidence>
<keyword evidence="2" id="KW-0966">Cell projection</keyword>
<accession>K4LFH0</accession>
<keyword evidence="2" id="KW-0969">Cilium</keyword>
<keyword evidence="2" id="KW-0282">Flagellum</keyword>
<feature type="region of interest" description="Disordered" evidence="1">
    <location>
        <begin position="122"/>
        <end position="157"/>
    </location>
</feature>
<dbReference type="AlphaFoldDB" id="K4LFH0"/>
<dbReference type="KEGG" id="tpz:Tph_c05640"/>
<reference evidence="2 3" key="1">
    <citation type="journal article" date="2012" name="BMC Genomics">
        <title>Genome-guided analysis of physiological and morphological traits of the fermentative acetate oxidizer Thermacetogenium phaeum.</title>
        <authorList>
            <person name="Oehler D."/>
            <person name="Poehlein A."/>
            <person name="Leimbach A."/>
            <person name="Muller N."/>
            <person name="Daniel R."/>
            <person name="Gottschalk G."/>
            <person name="Schink B."/>
        </authorList>
    </citation>
    <scope>NUCLEOTIDE SEQUENCE [LARGE SCALE GENOMIC DNA]</scope>
    <source>
        <strain evidence="3">ATCC BAA-254 / DSM 26808 / PB</strain>
    </source>
</reference>
<gene>
    <name evidence="2" type="primary">yvyF</name>
    <name evidence="2" type="ordered locus">Tph_c05640</name>
</gene>